<sequence>MERRSIISGIGLALKQQRDTSGVGSSVDTEGVRPLTARGVHGRPLSDALMSAWLSRGVDDTVDRISAIDIKDTEDHKPMASPTKDSVFKAFCRGQPPRRSFLANGTPPRLPMSRRSTLADEPELDTILKVYTVHFKDEDFLPINENTVHLLKEYLNGSKPLAHTCRFKRLLFNEETNRVRVSLFVKVLESVGMYCDNLAIIAPFHPIEFGHALQYGVGNYEPGSDWYKILDCLPALRYFTFKHPKTEPLRVTRDAFYTLTCALSNDKIKLRQLEVDLNVPDKVLFNYHKDHHSSPGSTPLCLVGADRIFADGPEGFGSLHNGPVFGKAEDINQVDD</sequence>
<protein>
    <submittedName>
        <fullName evidence="1">Uncharacterized protein</fullName>
    </submittedName>
</protein>
<dbReference type="OrthoDB" id="3776715at2759"/>
<proteinExistence type="predicted"/>
<evidence type="ECO:0000313" key="1">
    <source>
        <dbReference type="EMBL" id="KAJ4408600.1"/>
    </source>
</evidence>
<reference evidence="1" key="1">
    <citation type="submission" date="2022-10" db="EMBL/GenBank/DDBJ databases">
        <title>Tapping the CABI collections for fungal endophytes: first genome assemblies for Collariella, Neodidymelliopsis, Ascochyta clinopodiicola, Didymella pomorum, Didymosphaeria variabile, Neocosmospora piperis and Neocucurbitaria cava.</title>
        <authorList>
            <person name="Hill R."/>
        </authorList>
    </citation>
    <scope>NUCLEOTIDE SEQUENCE</scope>
    <source>
        <strain evidence="1">IMI 355091</strain>
    </source>
</reference>
<gene>
    <name evidence="1" type="ORF">N0V91_003252</name>
</gene>
<dbReference type="EMBL" id="JAPEVA010000015">
    <property type="protein sequence ID" value="KAJ4408600.1"/>
    <property type="molecule type" value="Genomic_DNA"/>
</dbReference>
<keyword evidence="2" id="KW-1185">Reference proteome</keyword>
<organism evidence="1 2">
    <name type="scientific">Didymella pomorum</name>
    <dbReference type="NCBI Taxonomy" id="749634"/>
    <lineage>
        <taxon>Eukaryota</taxon>
        <taxon>Fungi</taxon>
        <taxon>Dikarya</taxon>
        <taxon>Ascomycota</taxon>
        <taxon>Pezizomycotina</taxon>
        <taxon>Dothideomycetes</taxon>
        <taxon>Pleosporomycetidae</taxon>
        <taxon>Pleosporales</taxon>
        <taxon>Pleosporineae</taxon>
        <taxon>Didymellaceae</taxon>
        <taxon>Didymella</taxon>
    </lineage>
</organism>
<name>A0A9W8ZJ57_9PLEO</name>
<accession>A0A9W8ZJ57</accession>
<evidence type="ECO:0000313" key="2">
    <source>
        <dbReference type="Proteomes" id="UP001140510"/>
    </source>
</evidence>
<comment type="caution">
    <text evidence="1">The sequence shown here is derived from an EMBL/GenBank/DDBJ whole genome shotgun (WGS) entry which is preliminary data.</text>
</comment>
<dbReference type="AlphaFoldDB" id="A0A9W8ZJ57"/>
<dbReference type="Proteomes" id="UP001140510">
    <property type="component" value="Unassembled WGS sequence"/>
</dbReference>